<accession>A0A1M5GM46</accession>
<name>A0A1M5GM46_9FLAO</name>
<proteinExistence type="predicted"/>
<evidence type="ECO:0000313" key="1">
    <source>
        <dbReference type="EMBL" id="SHG04777.1"/>
    </source>
</evidence>
<gene>
    <name evidence="1" type="ORF">SAMN05444396_10421</name>
</gene>
<organism evidence="1 2">
    <name type="scientific">Flavobacterium segetis</name>
    <dbReference type="NCBI Taxonomy" id="271157"/>
    <lineage>
        <taxon>Bacteria</taxon>
        <taxon>Pseudomonadati</taxon>
        <taxon>Bacteroidota</taxon>
        <taxon>Flavobacteriia</taxon>
        <taxon>Flavobacteriales</taxon>
        <taxon>Flavobacteriaceae</taxon>
        <taxon>Flavobacterium</taxon>
    </lineage>
</organism>
<dbReference type="Proteomes" id="UP000184036">
    <property type="component" value="Unassembled WGS sequence"/>
</dbReference>
<dbReference type="AlphaFoldDB" id="A0A1M5GM46"/>
<dbReference type="EMBL" id="FQWE01000004">
    <property type="protein sequence ID" value="SHG04777.1"/>
    <property type="molecule type" value="Genomic_DNA"/>
</dbReference>
<protein>
    <submittedName>
        <fullName evidence="1">Uncharacterized protein</fullName>
    </submittedName>
</protein>
<sequence length="45" mass="5266">MKGLLKDNSEIEKLVAEYKMMSKINFDCTKIPVFKKELILEKCES</sequence>
<keyword evidence="2" id="KW-1185">Reference proteome</keyword>
<reference evidence="2" key="1">
    <citation type="submission" date="2016-11" db="EMBL/GenBank/DDBJ databases">
        <authorList>
            <person name="Varghese N."/>
            <person name="Submissions S."/>
        </authorList>
    </citation>
    <scope>NUCLEOTIDE SEQUENCE [LARGE SCALE GENOMIC DNA]</scope>
    <source>
        <strain evidence="2">DSM 19741</strain>
    </source>
</reference>
<evidence type="ECO:0000313" key="2">
    <source>
        <dbReference type="Proteomes" id="UP000184036"/>
    </source>
</evidence>